<evidence type="ECO:0008006" key="5">
    <source>
        <dbReference type="Google" id="ProtNLM"/>
    </source>
</evidence>
<keyword evidence="2" id="KW-1133">Transmembrane helix</keyword>
<gene>
    <name evidence="3" type="ORF">PR048_023890</name>
</gene>
<feature type="transmembrane region" description="Helical" evidence="2">
    <location>
        <begin position="813"/>
        <end position="835"/>
    </location>
</feature>
<keyword evidence="4" id="KW-1185">Reference proteome</keyword>
<protein>
    <recommendedName>
        <fullName evidence="5">Transposase Tc1-like domain-containing protein</fullName>
    </recommendedName>
</protein>
<dbReference type="PANTHER" id="PTHR23022">
    <property type="entry name" value="TRANSPOSABLE ELEMENT-RELATED"/>
    <property type="match status" value="1"/>
</dbReference>
<dbReference type="PANTHER" id="PTHR23022:SF135">
    <property type="entry name" value="SI:DKEY-77F5.3"/>
    <property type="match status" value="1"/>
</dbReference>
<keyword evidence="2" id="KW-0812">Transmembrane</keyword>
<dbReference type="InterPro" id="IPR036397">
    <property type="entry name" value="RNaseH_sf"/>
</dbReference>
<organism evidence="3 4">
    <name type="scientific">Dryococelus australis</name>
    <dbReference type="NCBI Taxonomy" id="614101"/>
    <lineage>
        <taxon>Eukaryota</taxon>
        <taxon>Metazoa</taxon>
        <taxon>Ecdysozoa</taxon>
        <taxon>Arthropoda</taxon>
        <taxon>Hexapoda</taxon>
        <taxon>Insecta</taxon>
        <taxon>Pterygota</taxon>
        <taxon>Neoptera</taxon>
        <taxon>Polyneoptera</taxon>
        <taxon>Phasmatodea</taxon>
        <taxon>Verophasmatodea</taxon>
        <taxon>Anareolatae</taxon>
        <taxon>Phasmatidae</taxon>
        <taxon>Eurycanthinae</taxon>
        <taxon>Dryococelus</taxon>
    </lineage>
</organism>
<name>A0ABQ9GVC8_9NEOP</name>
<dbReference type="EMBL" id="JARBHB010000009">
    <property type="protein sequence ID" value="KAJ8875982.1"/>
    <property type="molecule type" value="Genomic_DNA"/>
</dbReference>
<dbReference type="InterPro" id="IPR052338">
    <property type="entry name" value="Transposase_5"/>
</dbReference>
<evidence type="ECO:0000313" key="3">
    <source>
        <dbReference type="EMBL" id="KAJ8875982.1"/>
    </source>
</evidence>
<evidence type="ECO:0000256" key="1">
    <source>
        <dbReference type="SAM" id="MobiDB-lite"/>
    </source>
</evidence>
<sequence>MGTGEMRITYVDMLTEWLVLQETQFVNEFILKRMEHLNIFIWRFASFSMNVSHVHGLMVHQILDPVAPIPAEQICVMGCGLPLARARLGDWSQCVVGRQPGVCGVQAVLWDTHLRRRVGYQVMVGAILGRERASDWQEVKCGMYCLEVRWSSGILSIVGRHLIGGEIELDGASSCCRCVYLRPGGNVGFVPLISGGLKWMPDRGNSWNSGVMKRSVKLRWGRPRGLLNMFLCRVVFEVENQYPWNGTYDVECENESVEEGHHGHIACVIVGRESSGLTSLGVELTVWEGVNDIVVALRAHLVKVHTNYGRFHRICDVVQEEFQGDPSLPIRQCKHPVPETGECFQKRTFVDVHIGEADRVHKDDISDDVDNNFLDSITNLYNAVVVDDGLKWTKNGNNTRIKTETIHRRRVQMLELGRSSNNDSRSGTISAIMVLDFSLFLITRPRAMVVLWFRLHASQQGEPGSIPGGVSFPDFRTWESCRTMPLVSSGISNFPPLLHSGISACSLNFTLICSRDLAARSRCEQSHIPRVNDRVTCPVTIEEASGSNFCIASRLGCRPSSDLNVLSSANSNAGMKGQGKRKIPKKTRRSALPSGTTPTCENPGATPPGIEPNFLRLEASSLTTSKNSVEVVIFGYNRNELLDFDNSVIAGCHLSGLPSLAIARKVYRPKSTVAFVLRKWKVDGHSANAALSVLPPILTDRNRRTLKGEIVKNRAQPMATIQQEFHAATGVTVHRHGYFARAAAHKLHITTSNKARRLRWCLDRRNWTLEQWKSVPWSDESRFTLFRSDGRVWVWRLPEERPLPECIVSTRKFGSGGVMVWGCFTAFGVGPLVFVQGSMNT</sequence>
<evidence type="ECO:0000313" key="4">
    <source>
        <dbReference type="Proteomes" id="UP001159363"/>
    </source>
</evidence>
<reference evidence="3 4" key="1">
    <citation type="submission" date="2023-02" db="EMBL/GenBank/DDBJ databases">
        <title>LHISI_Scaffold_Assembly.</title>
        <authorList>
            <person name="Stuart O.P."/>
            <person name="Cleave R."/>
            <person name="Magrath M.J.L."/>
            <person name="Mikheyev A.S."/>
        </authorList>
    </citation>
    <scope>NUCLEOTIDE SEQUENCE [LARGE SCALE GENOMIC DNA]</scope>
    <source>
        <strain evidence="3">Daus_M_001</strain>
        <tissue evidence="3">Leg muscle</tissue>
    </source>
</reference>
<feature type="region of interest" description="Disordered" evidence="1">
    <location>
        <begin position="568"/>
        <end position="607"/>
    </location>
</feature>
<comment type="caution">
    <text evidence="3">The sequence shown here is derived from an EMBL/GenBank/DDBJ whole genome shotgun (WGS) entry which is preliminary data.</text>
</comment>
<proteinExistence type="predicted"/>
<evidence type="ECO:0000256" key="2">
    <source>
        <dbReference type="SAM" id="Phobius"/>
    </source>
</evidence>
<feature type="compositionally biased region" description="Basic residues" evidence="1">
    <location>
        <begin position="578"/>
        <end position="589"/>
    </location>
</feature>
<accession>A0ABQ9GVC8</accession>
<keyword evidence="2" id="KW-0472">Membrane</keyword>
<dbReference type="Gene3D" id="3.30.420.10">
    <property type="entry name" value="Ribonuclease H-like superfamily/Ribonuclease H"/>
    <property type="match status" value="1"/>
</dbReference>
<dbReference type="Proteomes" id="UP001159363">
    <property type="component" value="Chromosome 8"/>
</dbReference>